<dbReference type="SMART" id="SM00849">
    <property type="entry name" value="Lactamase_B"/>
    <property type="match status" value="1"/>
</dbReference>
<dbReference type="InterPro" id="IPR001279">
    <property type="entry name" value="Metallo-B-lactamas"/>
</dbReference>
<dbReference type="InterPro" id="IPR051682">
    <property type="entry name" value="Mito_Persulfide_Diox"/>
</dbReference>
<gene>
    <name evidence="3" type="ORF">OU419_18235</name>
</gene>
<evidence type="ECO:0000259" key="2">
    <source>
        <dbReference type="SMART" id="SM00849"/>
    </source>
</evidence>
<dbReference type="RefSeq" id="WP_254476772.1">
    <property type="nucleotide sequence ID" value="NZ_CP113432.1"/>
</dbReference>
<proteinExistence type="predicted"/>
<name>A0ABY6ZUK7_9PSED</name>
<dbReference type="Proteomes" id="UP001163624">
    <property type="component" value="Chromosome"/>
</dbReference>
<dbReference type="EMBL" id="CP113432">
    <property type="protein sequence ID" value="WAI47710.1"/>
    <property type="molecule type" value="Genomic_DNA"/>
</dbReference>
<reference evidence="3" key="1">
    <citation type="submission" date="2022-11" db="EMBL/GenBank/DDBJ databases">
        <title>Pseudomonas triclosanedens sp. nov., a triclosan degrader isolated from activated sludge.</title>
        <authorList>
            <person name="Yin Y."/>
            <person name="Lu Z."/>
        </authorList>
    </citation>
    <scope>NUCLEOTIDE SEQUENCE</scope>
    <source>
        <strain evidence="3">ZM23</strain>
    </source>
</reference>
<evidence type="ECO:0000313" key="4">
    <source>
        <dbReference type="Proteomes" id="UP001163624"/>
    </source>
</evidence>
<sequence>MSAVIQHFFDPATSTYSYVVSDPGTRRCAIIDPVLDYDAAAGRTSHAGARRIADYVRGQGLEVEWLLETHLHADHLSAAALLKRELGGRLAIGRAIAEVQRTFAGLLNIGVDFPCDGSQFDHLFDDGESFFIGGLQAEALHTPGHTPACMTYRVGDAAFVGDTLFMPDYGTARCDFPGGDARALYRSIQRLFALPDDTRLFMCHDYLTAEREEHQHETTVARQRQGNVHVREGVDEDAFVAMRRQRDATLNAPALIWPSIQVNMRGGELPPAEANGVRYLKIPLDRM</sequence>
<dbReference type="InterPro" id="IPR044528">
    <property type="entry name" value="POD-like_MBL-fold"/>
</dbReference>
<protein>
    <submittedName>
        <fullName evidence="3">MBL fold metallo-hydrolase</fullName>
    </submittedName>
</protein>
<dbReference type="Gene3D" id="3.60.15.10">
    <property type="entry name" value="Ribonuclease Z/Hydroxyacylglutathione hydrolase-like"/>
    <property type="match status" value="1"/>
</dbReference>
<dbReference type="InterPro" id="IPR036866">
    <property type="entry name" value="RibonucZ/Hydroxyglut_hydro"/>
</dbReference>
<feature type="domain" description="Metallo-beta-lactamase" evidence="2">
    <location>
        <begin position="14"/>
        <end position="204"/>
    </location>
</feature>
<dbReference type="PANTHER" id="PTHR43084:SF1">
    <property type="entry name" value="PERSULFIDE DIOXYGENASE ETHE1, MITOCHONDRIAL"/>
    <property type="match status" value="1"/>
</dbReference>
<keyword evidence="1" id="KW-0479">Metal-binding</keyword>
<evidence type="ECO:0000256" key="1">
    <source>
        <dbReference type="ARBA" id="ARBA00022723"/>
    </source>
</evidence>
<keyword evidence="4" id="KW-1185">Reference proteome</keyword>
<dbReference type="CDD" id="cd07724">
    <property type="entry name" value="POD-like_MBL-fold"/>
    <property type="match status" value="1"/>
</dbReference>
<dbReference type="Pfam" id="PF00753">
    <property type="entry name" value="Lactamase_B"/>
    <property type="match status" value="1"/>
</dbReference>
<evidence type="ECO:0000313" key="3">
    <source>
        <dbReference type="EMBL" id="WAI47710.1"/>
    </source>
</evidence>
<accession>A0ABY6ZUK7</accession>
<organism evidence="3 4">
    <name type="scientific">Pseudomonas triclosanedens</name>
    <dbReference type="NCBI Taxonomy" id="2961893"/>
    <lineage>
        <taxon>Bacteria</taxon>
        <taxon>Pseudomonadati</taxon>
        <taxon>Pseudomonadota</taxon>
        <taxon>Gammaproteobacteria</taxon>
        <taxon>Pseudomonadales</taxon>
        <taxon>Pseudomonadaceae</taxon>
        <taxon>Pseudomonas</taxon>
    </lineage>
</organism>
<dbReference type="SUPFAM" id="SSF56281">
    <property type="entry name" value="Metallo-hydrolase/oxidoreductase"/>
    <property type="match status" value="1"/>
</dbReference>
<dbReference type="PANTHER" id="PTHR43084">
    <property type="entry name" value="PERSULFIDE DIOXYGENASE ETHE1"/>
    <property type="match status" value="1"/>
</dbReference>